<dbReference type="Pfam" id="PF18741">
    <property type="entry name" value="MTES_1575"/>
    <property type="match status" value="1"/>
</dbReference>
<name>A0A6H0S6I5_9MYCO</name>
<proteinExistence type="predicted"/>
<gene>
    <name evidence="2" type="ORF">EXE63_21130</name>
</gene>
<dbReference type="AlphaFoldDB" id="A0A6H0S6I5"/>
<sequence length="297" mass="32980">MTPFLGTEALSTGTVTRRSLEQHQRLHRNVFLPPGSPVTATVRAQAAWLWSDRKAVVGGLSASALFGTRWIDADTPAELFRVNGKPVPGIVIHRDELRADEICMASGVAATTPARTAFDLGRRKGLLRAVTQVDALAHQTGVTAEEIGTLIPRHRGVRGLVQLRDVVELMDGGAESPQETRTRLILIKAGLPKPRTQIRVHPYRLDMGYEEFNVGVEYDGEQHWKDPGQHARDIDRLADLAALGWRIIRVSAEILRYRPQVVIARTCQALRAAGAEWPLITQISRDPVRQLATRRLR</sequence>
<accession>A0A6H0S6I5</accession>
<dbReference type="InterPro" id="IPR011335">
    <property type="entry name" value="Restrct_endonuc-II-like"/>
</dbReference>
<dbReference type="Gene3D" id="3.40.960.10">
    <property type="entry name" value="VSR Endonuclease"/>
    <property type="match status" value="1"/>
</dbReference>
<reference evidence="2 3" key="1">
    <citation type="submission" date="2019-04" db="EMBL/GenBank/DDBJ databases">
        <title>Draft, Whole-Genome Sequence of the Anthracene-degrading Mycobacterium frederiksbergense LB501T, Isolated from a Polycyclic Aromatic Hydrocarbon (PAH)-Contaminated Soil.</title>
        <authorList>
            <person name="Augelletti F."/>
        </authorList>
    </citation>
    <scope>NUCLEOTIDE SEQUENCE [LARGE SCALE GENOMIC DNA]</scope>
    <source>
        <strain evidence="2 3">LB 501T</strain>
    </source>
</reference>
<dbReference type="KEGG" id="mfre:EXE63_21130"/>
<feature type="domain" description="Restriction endonuclease type II-like" evidence="1">
    <location>
        <begin position="187"/>
        <end position="270"/>
    </location>
</feature>
<dbReference type="EMBL" id="CP038799">
    <property type="protein sequence ID" value="QIV83113.1"/>
    <property type="molecule type" value="Genomic_DNA"/>
</dbReference>
<evidence type="ECO:0000313" key="3">
    <source>
        <dbReference type="Proteomes" id="UP000501849"/>
    </source>
</evidence>
<evidence type="ECO:0000313" key="2">
    <source>
        <dbReference type="EMBL" id="QIV83113.1"/>
    </source>
</evidence>
<dbReference type="RefSeq" id="WP_168143547.1">
    <property type="nucleotide sequence ID" value="NZ_CBCSDT010000047.1"/>
</dbReference>
<evidence type="ECO:0000259" key="1">
    <source>
        <dbReference type="Pfam" id="PF18741"/>
    </source>
</evidence>
<protein>
    <submittedName>
        <fullName evidence="2">DUF559 domain-containing protein</fullName>
    </submittedName>
</protein>
<dbReference type="SUPFAM" id="SSF52980">
    <property type="entry name" value="Restriction endonuclease-like"/>
    <property type="match status" value="1"/>
</dbReference>
<dbReference type="InterPro" id="IPR049468">
    <property type="entry name" value="Restrct_endonuc-II-like_dom"/>
</dbReference>
<organism evidence="2 3">
    <name type="scientific">Mycolicibacterium frederiksbergense</name>
    <dbReference type="NCBI Taxonomy" id="117567"/>
    <lineage>
        <taxon>Bacteria</taxon>
        <taxon>Bacillati</taxon>
        <taxon>Actinomycetota</taxon>
        <taxon>Actinomycetes</taxon>
        <taxon>Mycobacteriales</taxon>
        <taxon>Mycobacteriaceae</taxon>
        <taxon>Mycolicibacterium</taxon>
    </lineage>
</organism>
<dbReference type="Proteomes" id="UP000501849">
    <property type="component" value="Chromosome"/>
</dbReference>
<keyword evidence="3" id="KW-1185">Reference proteome</keyword>